<gene>
    <name evidence="5" type="ordered locus">Ksed_22590</name>
</gene>
<dbReference type="KEGG" id="kse:Ksed_22590"/>
<dbReference type="GO" id="GO:0005524">
    <property type="term" value="F:ATP binding"/>
    <property type="evidence" value="ECO:0007669"/>
    <property type="project" value="UniProtKB-KW"/>
</dbReference>
<evidence type="ECO:0000256" key="2">
    <source>
        <dbReference type="PIRSR" id="PIRSR640198-2"/>
    </source>
</evidence>
<dbReference type="HOGENOM" id="CLU_047250_1_0_11"/>
<evidence type="ECO:0000313" key="5">
    <source>
        <dbReference type="EMBL" id="ACV07239.1"/>
    </source>
</evidence>
<organism evidence="5 6">
    <name type="scientific">Kytococcus sedentarius (strain ATCC 14392 / DSM 20547 / JCM 11482 / CCUG 33030 / NBRC 15357 / NCTC 11040 / CCM 314 / 541)</name>
    <name type="common">Micrococcus sedentarius</name>
    <dbReference type="NCBI Taxonomy" id="478801"/>
    <lineage>
        <taxon>Bacteria</taxon>
        <taxon>Bacillati</taxon>
        <taxon>Actinomycetota</taxon>
        <taxon>Actinomycetes</taxon>
        <taxon>Micrococcales</taxon>
        <taxon>Kytococcaceae</taxon>
        <taxon>Kytococcus</taxon>
    </lineage>
</organism>
<keyword evidence="6" id="KW-1185">Reference proteome</keyword>
<evidence type="ECO:0000259" key="4">
    <source>
        <dbReference type="PROSITE" id="PS51459"/>
    </source>
</evidence>
<sequence>MTSWEEADWEPSMANLPRRERRSGTYRRFLPAELLGAPLVLDPEVDALLARAETAVRKVAGSSRDLAGIARFLLRSEAIASSKIEGIAPATGKVALAELGQGDDAIKGYSDQARLVANNMTVVRHATGRLIESEVVTVDDIVDLHRALLPDEGRHHGLRTQQNWIGGSDFHPLEAAFVPPAPERVPDLMEDLARYLSGASHAPLVQAALVHAQFETIHPFTDGNGRVGRALIHTVLARRGLTEQAVLPISLVLATRRDDYIRGLGDFRGLGLARESGATAGPARWVSTFAEAAIAASEQAARIAAELGELREQWERQLTESRRAGGAQRALRRDSASARILADLPGIPVLTPRTVREMYGISPGAARTALDDLTAAGILVERAAGPGVRVHMADDVLDLVTWAERRLASPGFDTITSPPDRGGLPARPV</sequence>
<dbReference type="AlphaFoldDB" id="C7NLZ0"/>
<feature type="domain" description="Fido" evidence="4">
    <location>
        <begin position="136"/>
        <end position="288"/>
    </location>
</feature>
<dbReference type="InterPro" id="IPR036597">
    <property type="entry name" value="Fido-like_dom_sf"/>
</dbReference>
<accession>C7NLZ0</accession>
<name>C7NLZ0_KYTSD</name>
<dbReference type="Gene3D" id="1.10.3290.10">
    <property type="entry name" value="Fido-like domain"/>
    <property type="match status" value="1"/>
</dbReference>
<evidence type="ECO:0000256" key="3">
    <source>
        <dbReference type="SAM" id="MobiDB-lite"/>
    </source>
</evidence>
<feature type="binding site" evidence="2">
    <location>
        <begin position="222"/>
        <end position="229"/>
    </location>
    <ligand>
        <name>ATP</name>
        <dbReference type="ChEBI" id="CHEBI:30616"/>
    </ligand>
</feature>
<keyword evidence="2" id="KW-0547">Nucleotide-binding</keyword>
<proteinExistence type="predicted"/>
<dbReference type="SUPFAM" id="SSF140931">
    <property type="entry name" value="Fic-like"/>
    <property type="match status" value="1"/>
</dbReference>
<reference evidence="5 6" key="1">
    <citation type="journal article" date="2009" name="Stand. Genomic Sci.">
        <title>Complete genome sequence of Kytococcus sedentarius type strain (541).</title>
        <authorList>
            <person name="Sims D."/>
            <person name="Brettin T."/>
            <person name="Detter J.C."/>
            <person name="Han C."/>
            <person name="Lapidus A."/>
            <person name="Copeland A."/>
            <person name="Glavina Del Rio T."/>
            <person name="Nolan M."/>
            <person name="Chen F."/>
            <person name="Lucas S."/>
            <person name="Tice H."/>
            <person name="Cheng J.F."/>
            <person name="Bruce D."/>
            <person name="Goodwin L."/>
            <person name="Pitluck S."/>
            <person name="Ovchinnikova G."/>
            <person name="Pati A."/>
            <person name="Ivanova N."/>
            <person name="Mavrommatis K."/>
            <person name="Chen A."/>
            <person name="Palaniappan K."/>
            <person name="D'haeseleer P."/>
            <person name="Chain P."/>
            <person name="Bristow J."/>
            <person name="Eisen J.A."/>
            <person name="Markowitz V."/>
            <person name="Hugenholtz P."/>
            <person name="Schneider S."/>
            <person name="Goker M."/>
            <person name="Pukall R."/>
            <person name="Kyrpides N.C."/>
            <person name="Klenk H.P."/>
        </authorList>
    </citation>
    <scope>NUCLEOTIDE SEQUENCE [LARGE SCALE GENOMIC DNA]</scope>
    <source>
        <strain evidence="6">ATCC 14392 / DSM 20547 / JCM 11482 / CCUG 33030 / NBRC 15357 / NCTC 11040 / CCM 314 / 541</strain>
    </source>
</reference>
<feature type="active site" evidence="1">
    <location>
        <position position="218"/>
    </location>
</feature>
<evidence type="ECO:0000256" key="1">
    <source>
        <dbReference type="PIRSR" id="PIRSR640198-1"/>
    </source>
</evidence>
<dbReference type="PROSITE" id="PS51459">
    <property type="entry name" value="FIDO"/>
    <property type="match status" value="1"/>
</dbReference>
<dbReference type="eggNOG" id="COG3177">
    <property type="taxonomic scope" value="Bacteria"/>
</dbReference>
<dbReference type="Proteomes" id="UP000006666">
    <property type="component" value="Chromosome"/>
</dbReference>
<evidence type="ECO:0000313" key="6">
    <source>
        <dbReference type="Proteomes" id="UP000006666"/>
    </source>
</evidence>
<dbReference type="PANTHER" id="PTHR13504:SF38">
    <property type="entry name" value="FIDO DOMAIN-CONTAINING PROTEIN"/>
    <property type="match status" value="1"/>
</dbReference>
<dbReference type="PANTHER" id="PTHR13504">
    <property type="entry name" value="FIDO DOMAIN-CONTAINING PROTEIN DDB_G0283145"/>
    <property type="match status" value="1"/>
</dbReference>
<protein>
    <submittedName>
        <fullName evidence="5">Uncharacterized conserved protein</fullName>
    </submittedName>
</protein>
<feature type="region of interest" description="Disordered" evidence="3">
    <location>
        <begin position="410"/>
        <end position="429"/>
    </location>
</feature>
<dbReference type="Pfam" id="PF02661">
    <property type="entry name" value="Fic"/>
    <property type="match status" value="1"/>
</dbReference>
<dbReference type="InterPro" id="IPR040198">
    <property type="entry name" value="Fido_containing"/>
</dbReference>
<dbReference type="InterPro" id="IPR003812">
    <property type="entry name" value="Fido"/>
</dbReference>
<keyword evidence="2" id="KW-0067">ATP-binding</keyword>
<dbReference type="RefSeq" id="WP_015780170.1">
    <property type="nucleotide sequence ID" value="NC_013169.1"/>
</dbReference>
<dbReference type="STRING" id="478801.Ksed_22590"/>
<dbReference type="EMBL" id="CP001686">
    <property type="protein sequence ID" value="ACV07239.1"/>
    <property type="molecule type" value="Genomic_DNA"/>
</dbReference>